<protein>
    <submittedName>
        <fullName evidence="1">Uncharacterized protein</fullName>
    </submittedName>
</protein>
<proteinExistence type="predicted"/>
<name>F9W1K2_9ACTN</name>
<feature type="non-terminal residue" evidence="1">
    <location>
        <position position="43"/>
    </location>
</feature>
<accession>F9W1K2</accession>
<dbReference type="AlphaFoldDB" id="F9W1K2"/>
<evidence type="ECO:0000313" key="2">
    <source>
        <dbReference type="Proteomes" id="UP000003558"/>
    </source>
</evidence>
<gene>
    <name evidence="1" type="ORF">GOALK_115_00080</name>
</gene>
<dbReference type="EMBL" id="BACI01000115">
    <property type="protein sequence ID" value="GAA14741.1"/>
    <property type="molecule type" value="Genomic_DNA"/>
</dbReference>
<dbReference type="STRING" id="1027371.GOALK_115_00080"/>
<dbReference type="eggNOG" id="COG0661">
    <property type="taxonomic scope" value="Bacteria"/>
</dbReference>
<sequence>MTDITRGQGRRNAKLASLPIGMAGRAAAGLGKRMVGKDKDEVN</sequence>
<evidence type="ECO:0000313" key="1">
    <source>
        <dbReference type="EMBL" id="GAA14741.1"/>
    </source>
</evidence>
<dbReference type="Proteomes" id="UP000003558">
    <property type="component" value="Unassembled WGS sequence"/>
</dbReference>
<comment type="caution">
    <text evidence="1">The sequence shown here is derived from an EMBL/GenBank/DDBJ whole genome shotgun (WGS) entry which is preliminary data.</text>
</comment>
<organism evidence="1 2">
    <name type="scientific">Gordonia alkanivorans NBRC 16433</name>
    <dbReference type="NCBI Taxonomy" id="1027371"/>
    <lineage>
        <taxon>Bacteria</taxon>
        <taxon>Bacillati</taxon>
        <taxon>Actinomycetota</taxon>
        <taxon>Actinomycetes</taxon>
        <taxon>Mycobacteriales</taxon>
        <taxon>Gordoniaceae</taxon>
        <taxon>Gordonia</taxon>
    </lineage>
</organism>
<reference evidence="1 2" key="1">
    <citation type="submission" date="2011-05" db="EMBL/GenBank/DDBJ databases">
        <title>Whole genome shotgun sequence of Gordonia alkanivorans NBRC 16433.</title>
        <authorList>
            <person name="Hosoyama A."/>
            <person name="Nakamura S."/>
            <person name="Takarada H."/>
            <person name="Tsuchikane K."/>
            <person name="Yamazaki S."/>
            <person name="Fujita N."/>
        </authorList>
    </citation>
    <scope>NUCLEOTIDE SEQUENCE [LARGE SCALE GENOMIC DNA]</scope>
    <source>
        <strain evidence="1 2">NBRC 16433</strain>
    </source>
</reference>